<feature type="transmembrane region" description="Helical" evidence="6">
    <location>
        <begin position="286"/>
        <end position="306"/>
    </location>
</feature>
<dbReference type="PANTHER" id="PTHR32322:SF2">
    <property type="entry name" value="EAMA DOMAIN-CONTAINING PROTEIN"/>
    <property type="match status" value="1"/>
</dbReference>
<evidence type="ECO:0000313" key="9">
    <source>
        <dbReference type="Proteomes" id="UP000515512"/>
    </source>
</evidence>
<dbReference type="InterPro" id="IPR037185">
    <property type="entry name" value="EmrE-like"/>
</dbReference>
<evidence type="ECO:0000256" key="2">
    <source>
        <dbReference type="ARBA" id="ARBA00007362"/>
    </source>
</evidence>
<comment type="similarity">
    <text evidence="2">Belongs to the EamA transporter family.</text>
</comment>
<protein>
    <submittedName>
        <fullName evidence="8">DMT family transporter</fullName>
    </submittedName>
</protein>
<reference evidence="8 9" key="1">
    <citation type="submission" date="2020-07" db="EMBL/GenBank/DDBJ databases">
        <authorList>
            <person name="Zhuang K."/>
            <person name="Ran Y."/>
        </authorList>
    </citation>
    <scope>NUCLEOTIDE SEQUENCE [LARGE SCALE GENOMIC DNA]</scope>
    <source>
        <strain evidence="8 9">WCH-YHL-001</strain>
    </source>
</reference>
<dbReference type="PANTHER" id="PTHR32322">
    <property type="entry name" value="INNER MEMBRANE TRANSPORTER"/>
    <property type="match status" value="1"/>
</dbReference>
<dbReference type="InterPro" id="IPR000620">
    <property type="entry name" value="EamA_dom"/>
</dbReference>
<dbReference type="AlphaFoldDB" id="A0A7D6ZA20"/>
<proteinExistence type="inferred from homology"/>
<keyword evidence="9" id="KW-1185">Reference proteome</keyword>
<dbReference type="RefSeq" id="WP_181579884.1">
    <property type="nucleotide sequence ID" value="NZ_CP059399.1"/>
</dbReference>
<keyword evidence="3 6" id="KW-0812">Transmembrane</keyword>
<organism evidence="8 9">
    <name type="scientific">Nocardia huaxiensis</name>
    <dbReference type="NCBI Taxonomy" id="2755382"/>
    <lineage>
        <taxon>Bacteria</taxon>
        <taxon>Bacillati</taxon>
        <taxon>Actinomycetota</taxon>
        <taxon>Actinomycetes</taxon>
        <taxon>Mycobacteriales</taxon>
        <taxon>Nocardiaceae</taxon>
        <taxon>Nocardia</taxon>
    </lineage>
</organism>
<evidence type="ECO:0000256" key="6">
    <source>
        <dbReference type="SAM" id="Phobius"/>
    </source>
</evidence>
<feature type="transmembrane region" description="Helical" evidence="6">
    <location>
        <begin position="46"/>
        <end position="67"/>
    </location>
</feature>
<dbReference type="Proteomes" id="UP000515512">
    <property type="component" value="Chromosome"/>
</dbReference>
<keyword evidence="5 6" id="KW-0472">Membrane</keyword>
<sequence length="310" mass="31637">MSITRLPVARVLAPRAALCLALLVALLFALVGPLIAALQAAGWSTGGIALARTGGAALVLLVASTIADRGRPRIRRHHILDVVAYGVGAVAVAQVGLILALQTLEIGVAVAIQFLACAVVVAWEWVRHRRRPAATTIGGLILAVGGTIMVVNPFHGDPIHWTGIGWAVASMLGVVVFFAAPATPNRPSALTLGAWGMVVGAVIVAGFVRAGVLPARFSNDPGEIAGHEISSLAILVVLVVASSVAPHLLTMMVITRLGATSTSLILLTEVLFAGLLAWGLRGQPLTLLAAIGGLGICGGIAIAQIGDVRA</sequence>
<keyword evidence="4 6" id="KW-1133">Transmembrane helix</keyword>
<evidence type="ECO:0000313" key="8">
    <source>
        <dbReference type="EMBL" id="QLY28678.1"/>
    </source>
</evidence>
<evidence type="ECO:0000256" key="4">
    <source>
        <dbReference type="ARBA" id="ARBA00022989"/>
    </source>
</evidence>
<accession>A0A7D6ZA20</accession>
<dbReference type="Pfam" id="PF00892">
    <property type="entry name" value="EamA"/>
    <property type="match status" value="2"/>
</dbReference>
<dbReference type="KEGG" id="nhu:H0264_25510"/>
<name>A0A7D6ZA20_9NOCA</name>
<feature type="transmembrane region" description="Helical" evidence="6">
    <location>
        <begin position="79"/>
        <end position="100"/>
    </location>
</feature>
<dbReference type="GO" id="GO:0016020">
    <property type="term" value="C:membrane"/>
    <property type="evidence" value="ECO:0007669"/>
    <property type="project" value="UniProtKB-SubCell"/>
</dbReference>
<evidence type="ECO:0000256" key="1">
    <source>
        <dbReference type="ARBA" id="ARBA00004141"/>
    </source>
</evidence>
<feature type="transmembrane region" description="Helical" evidence="6">
    <location>
        <begin position="232"/>
        <end position="254"/>
    </location>
</feature>
<feature type="domain" description="EamA" evidence="7">
    <location>
        <begin position="17"/>
        <end position="151"/>
    </location>
</feature>
<feature type="transmembrane region" description="Helical" evidence="6">
    <location>
        <begin position="261"/>
        <end position="280"/>
    </location>
</feature>
<evidence type="ECO:0000259" key="7">
    <source>
        <dbReference type="Pfam" id="PF00892"/>
    </source>
</evidence>
<evidence type="ECO:0000256" key="3">
    <source>
        <dbReference type="ARBA" id="ARBA00022692"/>
    </source>
</evidence>
<dbReference type="EMBL" id="CP059399">
    <property type="protein sequence ID" value="QLY28678.1"/>
    <property type="molecule type" value="Genomic_DNA"/>
</dbReference>
<comment type="subcellular location">
    <subcellularLocation>
        <location evidence="1">Membrane</location>
        <topology evidence="1">Multi-pass membrane protein</topology>
    </subcellularLocation>
</comment>
<feature type="transmembrane region" description="Helical" evidence="6">
    <location>
        <begin position="106"/>
        <end position="126"/>
    </location>
</feature>
<evidence type="ECO:0000256" key="5">
    <source>
        <dbReference type="ARBA" id="ARBA00023136"/>
    </source>
</evidence>
<gene>
    <name evidence="8" type="ORF">H0264_25510</name>
</gene>
<feature type="domain" description="EamA" evidence="7">
    <location>
        <begin position="162"/>
        <end position="302"/>
    </location>
</feature>
<dbReference type="SUPFAM" id="SSF103481">
    <property type="entry name" value="Multidrug resistance efflux transporter EmrE"/>
    <property type="match status" value="2"/>
</dbReference>
<feature type="transmembrane region" description="Helical" evidence="6">
    <location>
        <begin position="192"/>
        <end position="212"/>
    </location>
</feature>
<feature type="transmembrane region" description="Helical" evidence="6">
    <location>
        <begin position="163"/>
        <end position="180"/>
    </location>
</feature>
<feature type="transmembrane region" description="Helical" evidence="6">
    <location>
        <begin position="133"/>
        <end position="151"/>
    </location>
</feature>
<dbReference type="InterPro" id="IPR050638">
    <property type="entry name" value="AA-Vitamin_Transporters"/>
</dbReference>